<keyword evidence="4" id="KW-1133">Transmembrane helix</keyword>
<dbReference type="Pfam" id="PF06835">
    <property type="entry name" value="LptC"/>
    <property type="match status" value="1"/>
</dbReference>
<dbReference type="GO" id="GO:0005886">
    <property type="term" value="C:plasma membrane"/>
    <property type="evidence" value="ECO:0007669"/>
    <property type="project" value="InterPro"/>
</dbReference>
<dbReference type="NCBIfam" id="TIGR04409">
    <property type="entry name" value="LptC_YrbK"/>
    <property type="match status" value="1"/>
</dbReference>
<keyword evidence="3" id="KW-0812">Transmembrane</keyword>
<dbReference type="Proteomes" id="UP000192923">
    <property type="component" value="Unassembled WGS sequence"/>
</dbReference>
<evidence type="ECO:0000256" key="2">
    <source>
        <dbReference type="ARBA" id="ARBA00022519"/>
    </source>
</evidence>
<evidence type="ECO:0000256" key="3">
    <source>
        <dbReference type="ARBA" id="ARBA00022692"/>
    </source>
</evidence>
<dbReference type="PANTHER" id="PTHR37481">
    <property type="entry name" value="LIPOPOLYSACCHARIDE EXPORT SYSTEM PROTEIN LPTC"/>
    <property type="match status" value="1"/>
</dbReference>
<evidence type="ECO:0000256" key="5">
    <source>
        <dbReference type="ARBA" id="ARBA00023136"/>
    </source>
</evidence>
<sequence>MPSFKTLASYLLLGSLALLTWWGAEYLAPKEFNPSKPAVGKIDYYSKNIRRTVMDATGHPKELLLAETLTHYENDNHTELGHPVMTLYSSKGQPWVIHADAALLPGEGETIYLQGAVLVEREGGDDKGNRPIRIETTDARVQPDNNYAETDTFVRVLSEGDTLTGVGGKVWFGDDLRFNILSQVRRVSIPKETPDSNGKRGRFGG</sequence>
<dbReference type="RefSeq" id="WP_085215024.1">
    <property type="nucleotide sequence ID" value="NZ_FXAM01000001.1"/>
</dbReference>
<reference evidence="6 7" key="1">
    <citation type="submission" date="2016-12" db="EMBL/GenBank/DDBJ databases">
        <authorList>
            <person name="Song W.-J."/>
            <person name="Kurnit D.M."/>
        </authorList>
    </citation>
    <scope>NUCLEOTIDE SEQUENCE [LARGE SCALE GENOMIC DNA]</scope>
    <source>
        <strain evidence="6 7">175</strain>
    </source>
</reference>
<evidence type="ECO:0000313" key="7">
    <source>
        <dbReference type="Proteomes" id="UP000192923"/>
    </source>
</evidence>
<keyword evidence="2" id="KW-0997">Cell inner membrane</keyword>
<dbReference type="STRING" id="1760988.SAMN02949497_3566"/>
<protein>
    <submittedName>
        <fullName evidence="6">Lipopolysaccharide export system protein LptC</fullName>
    </submittedName>
</protein>
<accession>A0A1Y6D0P8</accession>
<name>A0A1Y6D0P8_9GAMM</name>
<dbReference type="GO" id="GO:0017089">
    <property type="term" value="F:glycolipid transfer activity"/>
    <property type="evidence" value="ECO:0007669"/>
    <property type="project" value="TreeGrafter"/>
</dbReference>
<dbReference type="InterPro" id="IPR026265">
    <property type="entry name" value="LptC"/>
</dbReference>
<keyword evidence="1" id="KW-1003">Cell membrane</keyword>
<dbReference type="InterPro" id="IPR010664">
    <property type="entry name" value="LipoPS_assembly_LptC-rel"/>
</dbReference>
<evidence type="ECO:0000256" key="1">
    <source>
        <dbReference type="ARBA" id="ARBA00022475"/>
    </source>
</evidence>
<keyword evidence="5" id="KW-0472">Membrane</keyword>
<evidence type="ECO:0000313" key="6">
    <source>
        <dbReference type="EMBL" id="SMF96181.1"/>
    </source>
</evidence>
<keyword evidence="7" id="KW-1185">Reference proteome</keyword>
<dbReference type="GO" id="GO:0030288">
    <property type="term" value="C:outer membrane-bounded periplasmic space"/>
    <property type="evidence" value="ECO:0007669"/>
    <property type="project" value="TreeGrafter"/>
</dbReference>
<dbReference type="EMBL" id="FXAM01000001">
    <property type="protein sequence ID" value="SMF96181.1"/>
    <property type="molecule type" value="Genomic_DNA"/>
</dbReference>
<dbReference type="Gene3D" id="2.60.450.10">
    <property type="entry name" value="Lipopolysaccharide (LPS) transport protein A like domain"/>
    <property type="match status" value="1"/>
</dbReference>
<organism evidence="6 7">
    <name type="scientific">Methylomagnum ishizawai</name>
    <dbReference type="NCBI Taxonomy" id="1760988"/>
    <lineage>
        <taxon>Bacteria</taxon>
        <taxon>Pseudomonadati</taxon>
        <taxon>Pseudomonadota</taxon>
        <taxon>Gammaproteobacteria</taxon>
        <taxon>Methylococcales</taxon>
        <taxon>Methylococcaceae</taxon>
        <taxon>Methylomagnum</taxon>
    </lineage>
</organism>
<dbReference type="PANTHER" id="PTHR37481:SF1">
    <property type="entry name" value="LIPOPOLYSACCHARIDE EXPORT SYSTEM PROTEIN LPTC"/>
    <property type="match status" value="1"/>
</dbReference>
<proteinExistence type="predicted"/>
<evidence type="ECO:0000256" key="4">
    <source>
        <dbReference type="ARBA" id="ARBA00022989"/>
    </source>
</evidence>
<gene>
    <name evidence="6" type="ORF">SAMN02949497_3566</name>
</gene>
<dbReference type="AlphaFoldDB" id="A0A1Y6D0P8"/>
<dbReference type="InterPro" id="IPR052363">
    <property type="entry name" value="LPS_export_LptC"/>
</dbReference>
<dbReference type="GO" id="GO:0015221">
    <property type="term" value="F:lipopolysaccharide transmembrane transporter activity"/>
    <property type="evidence" value="ECO:0007669"/>
    <property type="project" value="InterPro"/>
</dbReference>